<feature type="domain" description="PBZ-type" evidence="2">
    <location>
        <begin position="280"/>
        <end position="303"/>
    </location>
</feature>
<feature type="domain" description="PBZ-type" evidence="2">
    <location>
        <begin position="246"/>
        <end position="271"/>
    </location>
</feature>
<dbReference type="EMBL" id="KQ761039">
    <property type="protein sequence ID" value="OAD58333.1"/>
    <property type="molecule type" value="Genomic_DNA"/>
</dbReference>
<dbReference type="OrthoDB" id="10256774at2759"/>
<name>A0A310SHY9_9HYME</name>
<dbReference type="PANTHER" id="PTHR21315:SF2">
    <property type="entry name" value="APRATAXIN AND PNK-LIKE FACTOR"/>
    <property type="match status" value="1"/>
</dbReference>
<dbReference type="PANTHER" id="PTHR21315">
    <property type="entry name" value="APRATAXIN AND PNK-LIKE FACTOR-RELATED"/>
    <property type="match status" value="1"/>
</dbReference>
<accession>A0A310SHY9</accession>
<organism evidence="3 4">
    <name type="scientific">Eufriesea mexicana</name>
    <dbReference type="NCBI Taxonomy" id="516756"/>
    <lineage>
        <taxon>Eukaryota</taxon>
        <taxon>Metazoa</taxon>
        <taxon>Ecdysozoa</taxon>
        <taxon>Arthropoda</taxon>
        <taxon>Hexapoda</taxon>
        <taxon>Insecta</taxon>
        <taxon>Pterygota</taxon>
        <taxon>Neoptera</taxon>
        <taxon>Endopterygota</taxon>
        <taxon>Hymenoptera</taxon>
        <taxon>Apocrita</taxon>
        <taxon>Aculeata</taxon>
        <taxon>Apoidea</taxon>
        <taxon>Anthophila</taxon>
        <taxon>Apidae</taxon>
        <taxon>Eufriesea</taxon>
    </lineage>
</organism>
<dbReference type="GO" id="GO:0035861">
    <property type="term" value="C:site of double-strand break"/>
    <property type="evidence" value="ECO:0007669"/>
    <property type="project" value="TreeGrafter"/>
</dbReference>
<evidence type="ECO:0000313" key="4">
    <source>
        <dbReference type="Proteomes" id="UP000250275"/>
    </source>
</evidence>
<gene>
    <name evidence="3" type="ORF">WN48_11295</name>
</gene>
<dbReference type="GO" id="GO:0006302">
    <property type="term" value="P:double-strand break repair"/>
    <property type="evidence" value="ECO:0007669"/>
    <property type="project" value="InterPro"/>
</dbReference>
<reference evidence="3 4" key="1">
    <citation type="submission" date="2015-07" db="EMBL/GenBank/DDBJ databases">
        <title>The genome of Eufriesea mexicana.</title>
        <authorList>
            <person name="Pan H."/>
            <person name="Kapheim K."/>
        </authorList>
    </citation>
    <scope>NUCLEOTIDE SEQUENCE [LARGE SCALE GENOMIC DNA]</scope>
    <source>
        <strain evidence="3">0111107269</strain>
        <tissue evidence="3">Whole body</tissue>
    </source>
</reference>
<feature type="compositionally biased region" description="Acidic residues" evidence="1">
    <location>
        <begin position="334"/>
        <end position="378"/>
    </location>
</feature>
<dbReference type="Gene3D" id="2.60.200.20">
    <property type="match status" value="1"/>
</dbReference>
<feature type="region of interest" description="Disordered" evidence="1">
    <location>
        <begin position="302"/>
        <end position="378"/>
    </location>
</feature>
<dbReference type="AlphaFoldDB" id="A0A310SHY9"/>
<dbReference type="CDD" id="cd22671">
    <property type="entry name" value="FHA_APTX-like"/>
    <property type="match status" value="1"/>
</dbReference>
<dbReference type="GO" id="GO:0003906">
    <property type="term" value="F:DNA-(apurinic or apyrimidinic site) endonuclease activity"/>
    <property type="evidence" value="ECO:0007669"/>
    <property type="project" value="InterPro"/>
</dbReference>
<proteinExistence type="predicted"/>
<dbReference type="Pfam" id="PF10283">
    <property type="entry name" value="zf-CCHH"/>
    <property type="match status" value="2"/>
</dbReference>
<evidence type="ECO:0000313" key="3">
    <source>
        <dbReference type="EMBL" id="OAD58333.1"/>
    </source>
</evidence>
<dbReference type="Proteomes" id="UP000250275">
    <property type="component" value="Unassembled WGS sequence"/>
</dbReference>
<dbReference type="InterPro" id="IPR019406">
    <property type="entry name" value="APLF_PBZ"/>
</dbReference>
<feature type="compositionally biased region" description="Basic and acidic residues" evidence="1">
    <location>
        <begin position="267"/>
        <end position="279"/>
    </location>
</feature>
<feature type="region of interest" description="Disordered" evidence="1">
    <location>
        <begin position="260"/>
        <end position="279"/>
    </location>
</feature>
<evidence type="ECO:0000256" key="1">
    <source>
        <dbReference type="SAM" id="MobiDB-lite"/>
    </source>
</evidence>
<dbReference type="GO" id="GO:0005634">
    <property type="term" value="C:nucleus"/>
    <property type="evidence" value="ECO:0007669"/>
    <property type="project" value="TreeGrafter"/>
</dbReference>
<dbReference type="GO" id="GO:0008408">
    <property type="term" value="F:3'-5' exonuclease activity"/>
    <property type="evidence" value="ECO:0007669"/>
    <property type="project" value="InterPro"/>
</dbReference>
<protein>
    <submittedName>
        <fullName evidence="3">Aprataxin and PNK-like factor</fullName>
    </submittedName>
</protein>
<evidence type="ECO:0000259" key="2">
    <source>
        <dbReference type="Pfam" id="PF10283"/>
    </source>
</evidence>
<dbReference type="InterPro" id="IPR039253">
    <property type="entry name" value="APLF"/>
</dbReference>
<keyword evidence="4" id="KW-1185">Reference proteome</keyword>
<sequence length="378" mass="43113">MKKLQILRLDNDTVQKVDLEIGSNIISRSVTGCDDDRVIKQAAIINLTSDNEMTIIPVSPCYMKSIESSRWQFLKLGVTVPIKPGDICTLVLDKCWFKIISVSDKMENNKDNTLKRKLCSESGEGDNLNNNNDIIKVTTGENVINKNNLPYDEIKDKIQDLNCGLIYKSQSTYNSSVMEKDDYEVQNINENTSINDKTLNLKENFDVPSIQKDNGNVTTIDTKSSILEEAHGSGGLTKTVVNDFRRTKCKYGKECYRRSSQHKTKFSHPEDSDYDLPDNREECPYGIQCYRKNPQHKIQFKHTSTNVTSKHNRRSRKQTQIQTALETVSGMEDSSVDESDEESIDESEYDPSSDIESLDDEEMYSDENESEQQDDMID</sequence>